<dbReference type="Proteomes" id="UP000566995">
    <property type="component" value="Unassembled WGS sequence"/>
</dbReference>
<evidence type="ECO:0000313" key="2">
    <source>
        <dbReference type="Proteomes" id="UP000566995"/>
    </source>
</evidence>
<organism evidence="1 2">
    <name type="scientific">Pseudomonas nitroreducens</name>
    <dbReference type="NCBI Taxonomy" id="46680"/>
    <lineage>
        <taxon>Bacteria</taxon>
        <taxon>Pseudomonadati</taxon>
        <taxon>Pseudomonadota</taxon>
        <taxon>Gammaproteobacteria</taxon>
        <taxon>Pseudomonadales</taxon>
        <taxon>Pseudomonadaceae</taxon>
        <taxon>Pseudomonas</taxon>
    </lineage>
</organism>
<proteinExistence type="predicted"/>
<dbReference type="AlphaFoldDB" id="A0A7W7KRG2"/>
<accession>A0A7W7KRG2</accession>
<dbReference type="RefSeq" id="WP_184597292.1">
    <property type="nucleotide sequence ID" value="NZ_JACHLI010000043.1"/>
</dbReference>
<name>A0A7W7KRG2_PSENT</name>
<evidence type="ECO:0000313" key="1">
    <source>
        <dbReference type="EMBL" id="MBB4867599.1"/>
    </source>
</evidence>
<dbReference type="EMBL" id="JACHLI010000043">
    <property type="protein sequence ID" value="MBB4867599.1"/>
    <property type="molecule type" value="Genomic_DNA"/>
</dbReference>
<protein>
    <submittedName>
        <fullName evidence="1">Uncharacterized protein</fullName>
    </submittedName>
</protein>
<reference evidence="1 2" key="1">
    <citation type="submission" date="2020-08" db="EMBL/GenBank/DDBJ databases">
        <title>Functional genomics of gut bacteria from endangered species of beetles.</title>
        <authorList>
            <person name="Carlos-Shanley C."/>
        </authorList>
    </citation>
    <scope>NUCLEOTIDE SEQUENCE [LARGE SCALE GENOMIC DNA]</scope>
    <source>
        <strain evidence="1 2">S00179</strain>
    </source>
</reference>
<gene>
    <name evidence="1" type="ORF">HNP46_006513</name>
</gene>
<comment type="caution">
    <text evidence="1">The sequence shown here is derived from an EMBL/GenBank/DDBJ whole genome shotgun (WGS) entry which is preliminary data.</text>
</comment>
<sequence length="112" mass="13745">MSRTHRRGRPSRNLAIYQRMGVVQDELGFENKQGFKDHVDQAVRLFHSDKHNDRYRWKVGYWGVPRCIREVDRKRQARAYKAEIHRALRSVDHDVMLQPLLKFALWDYWMYW</sequence>